<dbReference type="PANTHER" id="PTHR43607">
    <property type="entry name" value="V-TYPE PROTON ATPASE CATALYTIC SUBUNIT A"/>
    <property type="match status" value="1"/>
</dbReference>
<dbReference type="PROSITE" id="PS50206">
    <property type="entry name" value="RHODANESE_3"/>
    <property type="match status" value="1"/>
</dbReference>
<dbReference type="Gene3D" id="2.40.50.100">
    <property type="match status" value="1"/>
</dbReference>
<organism evidence="15">
    <name type="scientific">Methanofollis liminatans</name>
    <dbReference type="NCBI Taxonomy" id="2201"/>
    <lineage>
        <taxon>Archaea</taxon>
        <taxon>Methanobacteriati</taxon>
        <taxon>Methanobacteriota</taxon>
        <taxon>Stenosarchaea group</taxon>
        <taxon>Methanomicrobia</taxon>
        <taxon>Methanomicrobiales</taxon>
        <taxon>Methanomicrobiaceae</taxon>
        <taxon>Methanofollis</taxon>
    </lineage>
</organism>
<dbReference type="GO" id="GO:0005886">
    <property type="term" value="C:plasma membrane"/>
    <property type="evidence" value="ECO:0007669"/>
    <property type="project" value="UniProtKB-SubCell"/>
</dbReference>
<dbReference type="InterPro" id="IPR020003">
    <property type="entry name" value="ATPase_a/bsu_AS"/>
</dbReference>
<dbReference type="GO" id="GO:0033178">
    <property type="term" value="C:proton-transporting two-sector ATPase complex, catalytic domain"/>
    <property type="evidence" value="ECO:0007669"/>
    <property type="project" value="InterPro"/>
</dbReference>
<keyword evidence="12 13" id="KW-0066">ATP synthesis</keyword>
<evidence type="ECO:0000256" key="3">
    <source>
        <dbReference type="ARBA" id="ARBA00008936"/>
    </source>
</evidence>
<dbReference type="SUPFAM" id="SSF52540">
    <property type="entry name" value="P-loop containing nucleoside triphosphate hydrolases"/>
    <property type="match status" value="1"/>
</dbReference>
<protein>
    <recommendedName>
        <fullName evidence="13">A-type ATP synthase subunit A</fullName>
        <ecNumber evidence="13">7.1.2.2</ecNumber>
    </recommendedName>
</protein>
<dbReference type="InterPro" id="IPR024034">
    <property type="entry name" value="ATPase_F1/V1_b/a_C"/>
</dbReference>
<comment type="caution">
    <text evidence="15">The sequence shown here is derived from an EMBL/GenBank/DDBJ whole genome shotgun (WGS) entry which is preliminary data.</text>
</comment>
<evidence type="ECO:0000259" key="14">
    <source>
        <dbReference type="PROSITE" id="PS50206"/>
    </source>
</evidence>
<dbReference type="InterPro" id="IPR001763">
    <property type="entry name" value="Rhodanese-like_dom"/>
</dbReference>
<evidence type="ECO:0000256" key="11">
    <source>
        <dbReference type="ARBA" id="ARBA00023136"/>
    </source>
</evidence>
<comment type="subcellular location">
    <subcellularLocation>
        <location evidence="2 13">Cell membrane</location>
        <topology evidence="2 13">Peripheral membrane protein</topology>
    </subcellularLocation>
</comment>
<dbReference type="InterPro" id="IPR031686">
    <property type="entry name" value="ATP-synth_a_Xtn"/>
</dbReference>
<feature type="binding site" evidence="13">
    <location>
        <begin position="238"/>
        <end position="245"/>
    </location>
    <ligand>
        <name>ATP</name>
        <dbReference type="ChEBI" id="CHEBI:30616"/>
    </ligand>
</feature>
<dbReference type="PROSITE" id="PS00152">
    <property type="entry name" value="ATPASE_ALPHA_BETA"/>
    <property type="match status" value="1"/>
</dbReference>
<keyword evidence="9 13" id="KW-1278">Translocase</keyword>
<evidence type="ECO:0000313" key="15">
    <source>
        <dbReference type="EMBL" id="HDS63764.1"/>
    </source>
</evidence>
<dbReference type="InterPro" id="IPR036121">
    <property type="entry name" value="ATPase_F1/V1/A1_a/bsu_N_sf"/>
</dbReference>
<sequence>MEVKGESKTGTSTGVLKRISGPVVTAVGFNAHMYDVVKVGNEKLMGEVIKITGENIIIQVYEATDGIRPGEPVENTGMSLAVQLGPGLLKSIYDGIQRPLEVLMEKMGSFIERGVTAPGLDRATKWDFVPVVKAGDKVVPGSILGTVQETSSILHKIMVPPNMKGGVVKEIKGGSFTVEEVICSLEDGTTITMMQKWPVRVPRPVIEKMNPDIPLVTGQRILDGLFPIAKGGTAAIPGPFGSGKTVTQQALAKWSDAQIVVYIGCGERGNEMTEVLTEFPELEDPKTGRPLMERTVLIANTSNMPVAAREASVYTGITIAEYFRDQGYDVSLMADSTSRWAEAMREISSRLEEMPGEEGYPAYLSARLSEFYERAGRVTTLSNEKGSVTVIGAVSPPGGDFSEPVTQNTLRIVKVFWALDAKLSQRRHFPAINWLNSYSLYLNVLNPWYDKNISPEWNPLRNWAMAVLQKESELQEIVQLVGSDALPEEEQITIEVARMLREVFLQQNAFDPVDTYCSLEKQFDIMKAIRLYADLAAAAHTAGVMPSQILSVKAKNDLPQIKFTKDYKPELEKVLAQMKNEFAGLKAGAA</sequence>
<feature type="domain" description="Rhodanese" evidence="14">
    <location>
        <begin position="320"/>
        <end position="349"/>
    </location>
</feature>
<evidence type="ECO:0000256" key="13">
    <source>
        <dbReference type="HAMAP-Rule" id="MF_00309"/>
    </source>
</evidence>
<keyword evidence="11 13" id="KW-0472">Membrane</keyword>
<keyword evidence="7 13" id="KW-0375">Hydrogen ion transport</keyword>
<dbReference type="Gene3D" id="3.40.50.300">
    <property type="entry name" value="P-loop containing nucleotide triphosphate hydrolases"/>
    <property type="match status" value="1"/>
</dbReference>
<dbReference type="GO" id="GO:0046961">
    <property type="term" value="F:proton-transporting ATPase activity, rotational mechanism"/>
    <property type="evidence" value="ECO:0007669"/>
    <property type="project" value="InterPro"/>
</dbReference>
<dbReference type="InterPro" id="IPR022878">
    <property type="entry name" value="V-ATPase_asu"/>
</dbReference>
<dbReference type="InterPro" id="IPR027417">
    <property type="entry name" value="P-loop_NTPase"/>
</dbReference>
<dbReference type="CDD" id="cd01134">
    <property type="entry name" value="V_A-ATPase_A"/>
    <property type="match status" value="1"/>
</dbReference>
<comment type="similarity">
    <text evidence="3 13">Belongs to the ATPase alpha/beta chains family.</text>
</comment>
<dbReference type="GO" id="GO:0005524">
    <property type="term" value="F:ATP binding"/>
    <property type="evidence" value="ECO:0007669"/>
    <property type="project" value="UniProtKB-UniRule"/>
</dbReference>
<dbReference type="FunFam" id="1.10.1140.10:FF:000002">
    <property type="entry name" value="V-type proton ATPase catalytic subunit A"/>
    <property type="match status" value="1"/>
</dbReference>
<evidence type="ECO:0000256" key="7">
    <source>
        <dbReference type="ARBA" id="ARBA00022781"/>
    </source>
</evidence>
<dbReference type="SMART" id="SM00382">
    <property type="entry name" value="AAA"/>
    <property type="match status" value="1"/>
</dbReference>
<dbReference type="InterPro" id="IPR004100">
    <property type="entry name" value="ATPase_F1/V1/A1_a/bsu_N"/>
</dbReference>
<evidence type="ECO:0000256" key="12">
    <source>
        <dbReference type="ARBA" id="ARBA00023310"/>
    </source>
</evidence>
<comment type="function">
    <text evidence="1">Produces ATP from ADP in the presence of a proton gradient across the membrane. The archaeal alpha chain is a catalytic subunit.</text>
</comment>
<dbReference type="InterPro" id="IPR003593">
    <property type="entry name" value="AAA+_ATPase"/>
</dbReference>
<proteinExistence type="inferred from homology"/>
<dbReference type="Proteomes" id="UP000885648">
    <property type="component" value="Unassembled WGS sequence"/>
</dbReference>
<dbReference type="NCBIfam" id="TIGR01043">
    <property type="entry name" value="ATP_syn_A_arch"/>
    <property type="match status" value="1"/>
</dbReference>
<evidence type="ECO:0000256" key="8">
    <source>
        <dbReference type="ARBA" id="ARBA00022840"/>
    </source>
</evidence>
<keyword evidence="10 13" id="KW-0406">Ion transport</keyword>
<comment type="subunit">
    <text evidence="13">Has multiple subunits with at least A(3), B(3), C, D, E, F, H, I and proteolipid K(x).</text>
</comment>
<dbReference type="NCBIfam" id="NF003220">
    <property type="entry name" value="PRK04192.1"/>
    <property type="match status" value="1"/>
</dbReference>
<dbReference type="GO" id="GO:0042777">
    <property type="term" value="P:proton motive force-driven plasma membrane ATP synthesis"/>
    <property type="evidence" value="ECO:0007669"/>
    <property type="project" value="UniProtKB-UniRule"/>
</dbReference>
<evidence type="ECO:0000256" key="9">
    <source>
        <dbReference type="ARBA" id="ARBA00022967"/>
    </source>
</evidence>
<dbReference type="Pfam" id="PF16886">
    <property type="entry name" value="ATP-synt_ab_Xtn"/>
    <property type="match status" value="1"/>
</dbReference>
<evidence type="ECO:0000256" key="1">
    <source>
        <dbReference type="ARBA" id="ARBA00003912"/>
    </source>
</evidence>
<dbReference type="EMBL" id="DSBY01000264">
    <property type="protein sequence ID" value="HDS63764.1"/>
    <property type="molecule type" value="Genomic_DNA"/>
</dbReference>
<dbReference type="AlphaFoldDB" id="A0A831LWN1"/>
<keyword evidence="4 13" id="KW-0813">Transport</keyword>
<evidence type="ECO:0000256" key="2">
    <source>
        <dbReference type="ARBA" id="ARBA00004202"/>
    </source>
</evidence>
<evidence type="ECO:0000256" key="4">
    <source>
        <dbReference type="ARBA" id="ARBA00022448"/>
    </source>
</evidence>
<dbReference type="Pfam" id="PF02874">
    <property type="entry name" value="ATP-synt_ab_N"/>
    <property type="match status" value="1"/>
</dbReference>
<comment type="catalytic activity">
    <reaction evidence="13">
        <text>ATP + H2O + 4 H(+)(in) = ADP + phosphate + 5 H(+)(out)</text>
        <dbReference type="Rhea" id="RHEA:57720"/>
        <dbReference type="ChEBI" id="CHEBI:15377"/>
        <dbReference type="ChEBI" id="CHEBI:15378"/>
        <dbReference type="ChEBI" id="CHEBI:30616"/>
        <dbReference type="ChEBI" id="CHEBI:43474"/>
        <dbReference type="ChEBI" id="CHEBI:456216"/>
        <dbReference type="EC" id="7.1.2.2"/>
    </reaction>
</comment>
<dbReference type="PANTHER" id="PTHR43607:SF1">
    <property type="entry name" value="H(+)-TRANSPORTING TWO-SECTOR ATPASE"/>
    <property type="match status" value="1"/>
</dbReference>
<dbReference type="SUPFAM" id="SSF50615">
    <property type="entry name" value="N-terminal domain of alpha and beta subunits of F1 ATP synthase"/>
    <property type="match status" value="1"/>
</dbReference>
<dbReference type="FunFam" id="3.40.50.300:FF:000675">
    <property type="entry name" value="V-type ATP synthase alpha chain"/>
    <property type="match status" value="1"/>
</dbReference>
<keyword evidence="5 13" id="KW-1003">Cell membrane</keyword>
<accession>A0A831LWN1</accession>
<comment type="function">
    <text evidence="13">Component of the A-type ATP synthase that produces ATP from ADP in the presence of a proton gradient across the membrane. The A chain is the catalytic subunit.</text>
</comment>
<dbReference type="Gene3D" id="2.40.30.20">
    <property type="match status" value="1"/>
</dbReference>
<dbReference type="FunFam" id="2.40.50.100:FF:000008">
    <property type="entry name" value="V-type proton ATPase catalytic subunit A"/>
    <property type="match status" value="1"/>
</dbReference>
<keyword evidence="6 13" id="KW-0547">Nucleotide-binding</keyword>
<dbReference type="Pfam" id="PF00006">
    <property type="entry name" value="ATP-synt_ab"/>
    <property type="match status" value="1"/>
</dbReference>
<dbReference type="Gene3D" id="1.10.1140.10">
    <property type="entry name" value="Bovine Mitochondrial F1-atpase, Atp Synthase Beta Chain, Chain D, domain 3"/>
    <property type="match status" value="1"/>
</dbReference>
<name>A0A831LWN1_9EURY</name>
<evidence type="ECO:0000256" key="10">
    <source>
        <dbReference type="ARBA" id="ARBA00023065"/>
    </source>
</evidence>
<dbReference type="InterPro" id="IPR005726">
    <property type="entry name" value="ATP_synth_asu_arc"/>
</dbReference>
<dbReference type="GO" id="GO:0046933">
    <property type="term" value="F:proton-transporting ATP synthase activity, rotational mechanism"/>
    <property type="evidence" value="ECO:0007669"/>
    <property type="project" value="UniProtKB-UniRule"/>
</dbReference>
<reference evidence="15" key="1">
    <citation type="journal article" date="2020" name="mSystems">
        <title>Genome- and Community-Level Interaction Insights into Carbon Utilization and Element Cycling Functions of Hydrothermarchaeota in Hydrothermal Sediment.</title>
        <authorList>
            <person name="Zhou Z."/>
            <person name="Liu Y."/>
            <person name="Xu W."/>
            <person name="Pan J."/>
            <person name="Luo Z.H."/>
            <person name="Li M."/>
        </authorList>
    </citation>
    <scope>NUCLEOTIDE SEQUENCE</scope>
    <source>
        <strain evidence="15">SpSt-1183</strain>
    </source>
</reference>
<gene>
    <name evidence="13" type="primary">atpA</name>
    <name evidence="15" type="ORF">ENN52_06545</name>
</gene>
<dbReference type="InterPro" id="IPR000194">
    <property type="entry name" value="ATPase_F1/V1/A1_a/bsu_nucl-bd"/>
</dbReference>
<dbReference type="InterPro" id="IPR023366">
    <property type="entry name" value="ATP_synth_asu-like_sf"/>
</dbReference>
<keyword evidence="8 13" id="KW-0067">ATP-binding</keyword>
<evidence type="ECO:0000256" key="6">
    <source>
        <dbReference type="ARBA" id="ARBA00022741"/>
    </source>
</evidence>
<dbReference type="CDD" id="cd18111">
    <property type="entry name" value="ATP-synt_V_A-type_alpha_C"/>
    <property type="match status" value="1"/>
</dbReference>
<evidence type="ECO:0000256" key="5">
    <source>
        <dbReference type="ARBA" id="ARBA00022475"/>
    </source>
</evidence>
<dbReference type="Pfam" id="PF22919">
    <property type="entry name" value="ATP-synt_VA_C"/>
    <property type="match status" value="1"/>
</dbReference>
<dbReference type="InterPro" id="IPR055190">
    <property type="entry name" value="ATP-synt_VA_C"/>
</dbReference>
<dbReference type="HAMAP" id="MF_00309">
    <property type="entry name" value="ATP_synth_A_arch"/>
    <property type="match status" value="1"/>
</dbReference>
<dbReference type="SUPFAM" id="SSF47917">
    <property type="entry name" value="C-terminal domain of alpha and beta subunits of F1 ATP synthase"/>
    <property type="match status" value="1"/>
</dbReference>
<dbReference type="EC" id="7.1.2.2" evidence="13"/>